<dbReference type="InterPro" id="IPR022764">
    <property type="entry name" value="Peptidase_S54_rhomboid_dom"/>
</dbReference>
<reference evidence="7" key="1">
    <citation type="submission" date="2021-03" db="EMBL/GenBank/DDBJ databases">
        <title>Ottowia sp. 27C isolated from the cloaca of a Giant Asian pond turtle (Heosemys grandis).</title>
        <authorList>
            <person name="Spergser J."/>
            <person name="Busse H.-J."/>
        </authorList>
    </citation>
    <scope>NUCLEOTIDE SEQUENCE</scope>
    <source>
        <strain evidence="7">27C</strain>
    </source>
</reference>
<evidence type="ECO:0000259" key="6">
    <source>
        <dbReference type="Pfam" id="PF01694"/>
    </source>
</evidence>
<feature type="transmembrane region" description="Helical" evidence="5">
    <location>
        <begin position="169"/>
        <end position="189"/>
    </location>
</feature>
<keyword evidence="3 5" id="KW-1133">Transmembrane helix</keyword>
<dbReference type="GO" id="GO:0004252">
    <property type="term" value="F:serine-type endopeptidase activity"/>
    <property type="evidence" value="ECO:0007669"/>
    <property type="project" value="InterPro"/>
</dbReference>
<dbReference type="SUPFAM" id="SSF144091">
    <property type="entry name" value="Rhomboid-like"/>
    <property type="match status" value="1"/>
</dbReference>
<dbReference type="GO" id="GO:0016020">
    <property type="term" value="C:membrane"/>
    <property type="evidence" value="ECO:0007669"/>
    <property type="project" value="UniProtKB-SubCell"/>
</dbReference>
<name>A0A975CGZ4_9BURK</name>
<dbReference type="KEGG" id="otd:J1M35_01335"/>
<feature type="transmembrane region" description="Helical" evidence="5">
    <location>
        <begin position="85"/>
        <end position="102"/>
    </location>
</feature>
<evidence type="ECO:0000256" key="5">
    <source>
        <dbReference type="SAM" id="Phobius"/>
    </source>
</evidence>
<evidence type="ECO:0000256" key="4">
    <source>
        <dbReference type="ARBA" id="ARBA00023136"/>
    </source>
</evidence>
<keyword evidence="4 5" id="KW-0472">Membrane</keyword>
<dbReference type="RefSeq" id="WP_208009345.1">
    <property type="nucleotide sequence ID" value="NZ_CP071796.1"/>
</dbReference>
<dbReference type="InterPro" id="IPR035952">
    <property type="entry name" value="Rhomboid-like_sf"/>
</dbReference>
<dbReference type="AlphaFoldDB" id="A0A975CGZ4"/>
<feature type="transmembrane region" description="Helical" evidence="5">
    <location>
        <begin position="52"/>
        <end position="78"/>
    </location>
</feature>
<evidence type="ECO:0000313" key="8">
    <source>
        <dbReference type="Proteomes" id="UP000663903"/>
    </source>
</evidence>
<evidence type="ECO:0000313" key="7">
    <source>
        <dbReference type="EMBL" id="QTD45597.1"/>
    </source>
</evidence>
<evidence type="ECO:0000256" key="1">
    <source>
        <dbReference type="ARBA" id="ARBA00004141"/>
    </source>
</evidence>
<evidence type="ECO:0000256" key="2">
    <source>
        <dbReference type="ARBA" id="ARBA00022692"/>
    </source>
</evidence>
<dbReference type="Gene3D" id="1.20.1540.10">
    <property type="entry name" value="Rhomboid-like"/>
    <property type="match status" value="1"/>
</dbReference>
<dbReference type="EMBL" id="CP071796">
    <property type="protein sequence ID" value="QTD45597.1"/>
    <property type="molecule type" value="Genomic_DNA"/>
</dbReference>
<feature type="domain" description="Peptidase S54 rhomboid" evidence="6">
    <location>
        <begin position="43"/>
        <end position="186"/>
    </location>
</feature>
<sequence length="203" mass="21447">MSSRAWPFACLLLIAASAAVWLLAASDAVPPERLIWRYDGWRQQPWTLWTGPLLHLVLPHAVANGLALAALAVLGTALRAPPRDALALLLAWPLATWALVLVPGVGASYGLAGAVHAAAAILAVRTLQQADTRVLGLLLAGGLLIKLRLERGWAVPIAFDSGWAFNVIYAAHLTGAAAGAVLALTLEALHRLFRRRPPPPAAD</sequence>
<dbReference type="Proteomes" id="UP000663903">
    <property type="component" value="Chromosome"/>
</dbReference>
<comment type="subcellular location">
    <subcellularLocation>
        <location evidence="1">Membrane</location>
        <topology evidence="1">Multi-pass membrane protein</topology>
    </subcellularLocation>
</comment>
<keyword evidence="2 5" id="KW-0812">Transmembrane</keyword>
<keyword evidence="8" id="KW-1185">Reference proteome</keyword>
<gene>
    <name evidence="7" type="ORF">J1M35_01335</name>
</gene>
<dbReference type="Pfam" id="PF01694">
    <property type="entry name" value="Rhomboid"/>
    <property type="match status" value="1"/>
</dbReference>
<accession>A0A975CGZ4</accession>
<protein>
    <recommendedName>
        <fullName evidence="6">Peptidase S54 rhomboid domain-containing protein</fullName>
    </recommendedName>
</protein>
<proteinExistence type="predicted"/>
<organism evidence="7 8">
    <name type="scientific">Ottowia testudinis</name>
    <dbReference type="NCBI Taxonomy" id="2816950"/>
    <lineage>
        <taxon>Bacteria</taxon>
        <taxon>Pseudomonadati</taxon>
        <taxon>Pseudomonadota</taxon>
        <taxon>Betaproteobacteria</taxon>
        <taxon>Burkholderiales</taxon>
        <taxon>Comamonadaceae</taxon>
        <taxon>Ottowia</taxon>
    </lineage>
</organism>
<evidence type="ECO:0000256" key="3">
    <source>
        <dbReference type="ARBA" id="ARBA00022989"/>
    </source>
</evidence>